<dbReference type="Proteomes" id="UP000593564">
    <property type="component" value="Unassembled WGS sequence"/>
</dbReference>
<keyword evidence="3" id="KW-1185">Reference proteome</keyword>
<sequence length="118" mass="13236">MSPTQFHDDPKLDQSRLNNHALLDTIETDHHNKSSTQTPLQHSFTHLPFLPESQDSVLGLSESNFLDVSASTRQAVELENVSQINFGSPFLELDGTGRNDGRADSFFDELPADMFDYL</sequence>
<reference evidence="3" key="1">
    <citation type="journal article" date="2020" name="Nat. Commun.">
        <title>Genome assembly of wild tea tree DASZ reveals pedigree and selection history of tea varieties.</title>
        <authorList>
            <person name="Zhang W."/>
            <person name="Zhang Y."/>
            <person name="Qiu H."/>
            <person name="Guo Y."/>
            <person name="Wan H."/>
            <person name="Zhang X."/>
            <person name="Scossa F."/>
            <person name="Alseekh S."/>
            <person name="Zhang Q."/>
            <person name="Wang P."/>
            <person name="Xu L."/>
            <person name="Schmidt M.H."/>
            <person name="Jia X."/>
            <person name="Li D."/>
            <person name="Zhu A."/>
            <person name="Guo F."/>
            <person name="Chen W."/>
            <person name="Ni D."/>
            <person name="Usadel B."/>
            <person name="Fernie A.R."/>
            <person name="Wen W."/>
        </authorList>
    </citation>
    <scope>NUCLEOTIDE SEQUENCE [LARGE SCALE GENOMIC DNA]</scope>
    <source>
        <strain evidence="3">cv. G240</strain>
    </source>
</reference>
<dbReference type="EMBL" id="JACBKZ010000013">
    <property type="protein sequence ID" value="KAF5936485.1"/>
    <property type="molecule type" value="Genomic_DNA"/>
</dbReference>
<feature type="compositionally biased region" description="Basic and acidic residues" evidence="1">
    <location>
        <begin position="1"/>
        <end position="14"/>
    </location>
</feature>
<name>A0A7J7G869_CAMSI</name>
<proteinExistence type="predicted"/>
<accession>A0A7J7G869</accession>
<evidence type="ECO:0000313" key="3">
    <source>
        <dbReference type="Proteomes" id="UP000593564"/>
    </source>
</evidence>
<protein>
    <submittedName>
        <fullName evidence="2">Uncharacterized protein</fullName>
    </submittedName>
</protein>
<evidence type="ECO:0000256" key="1">
    <source>
        <dbReference type="SAM" id="MobiDB-lite"/>
    </source>
</evidence>
<evidence type="ECO:0000313" key="2">
    <source>
        <dbReference type="EMBL" id="KAF5936485.1"/>
    </source>
</evidence>
<dbReference type="AlphaFoldDB" id="A0A7J7G869"/>
<gene>
    <name evidence="2" type="ORF">HYC85_027614</name>
</gene>
<organism evidence="2 3">
    <name type="scientific">Camellia sinensis</name>
    <name type="common">Tea plant</name>
    <name type="synonym">Thea sinensis</name>
    <dbReference type="NCBI Taxonomy" id="4442"/>
    <lineage>
        <taxon>Eukaryota</taxon>
        <taxon>Viridiplantae</taxon>
        <taxon>Streptophyta</taxon>
        <taxon>Embryophyta</taxon>
        <taxon>Tracheophyta</taxon>
        <taxon>Spermatophyta</taxon>
        <taxon>Magnoliopsida</taxon>
        <taxon>eudicotyledons</taxon>
        <taxon>Gunneridae</taxon>
        <taxon>Pentapetalae</taxon>
        <taxon>asterids</taxon>
        <taxon>Ericales</taxon>
        <taxon>Theaceae</taxon>
        <taxon>Camellia</taxon>
    </lineage>
</organism>
<comment type="caution">
    <text evidence="2">The sequence shown here is derived from an EMBL/GenBank/DDBJ whole genome shotgun (WGS) entry which is preliminary data.</text>
</comment>
<feature type="region of interest" description="Disordered" evidence="1">
    <location>
        <begin position="1"/>
        <end position="41"/>
    </location>
</feature>
<reference evidence="2 3" key="2">
    <citation type="submission" date="2020-07" db="EMBL/GenBank/DDBJ databases">
        <title>Genome assembly of wild tea tree DASZ reveals pedigree and selection history of tea varieties.</title>
        <authorList>
            <person name="Zhang W."/>
        </authorList>
    </citation>
    <scope>NUCLEOTIDE SEQUENCE [LARGE SCALE GENOMIC DNA]</scope>
    <source>
        <strain evidence="3">cv. G240</strain>
        <tissue evidence="2">Leaf</tissue>
    </source>
</reference>